<dbReference type="InterPro" id="IPR036020">
    <property type="entry name" value="WW_dom_sf"/>
</dbReference>
<evidence type="ECO:0000259" key="18">
    <source>
        <dbReference type="PROSITE" id="PS50280"/>
    </source>
</evidence>
<comment type="subcellular location">
    <subcellularLocation>
        <location evidence="3">Chromosome</location>
    </subcellularLocation>
    <subcellularLocation>
        <location evidence="2">Nucleus</location>
    </subcellularLocation>
</comment>
<evidence type="ECO:0000256" key="16">
    <source>
        <dbReference type="SAM" id="MobiDB-lite"/>
    </source>
</evidence>
<feature type="compositionally biased region" description="Acidic residues" evidence="16">
    <location>
        <begin position="838"/>
        <end position="847"/>
    </location>
</feature>
<dbReference type="GO" id="GO:0005694">
    <property type="term" value="C:chromosome"/>
    <property type="evidence" value="ECO:0007669"/>
    <property type="project" value="UniProtKB-SubCell"/>
</dbReference>
<keyword evidence="11" id="KW-0805">Transcription regulation</keyword>
<dbReference type="PROSITE" id="PS51215">
    <property type="entry name" value="AWS"/>
    <property type="match status" value="1"/>
</dbReference>
<dbReference type="PROSITE" id="PS50280">
    <property type="entry name" value="SET"/>
    <property type="match status" value="1"/>
</dbReference>
<feature type="region of interest" description="Disordered" evidence="16">
    <location>
        <begin position="648"/>
        <end position="667"/>
    </location>
</feature>
<dbReference type="FunFam" id="2.170.270.10:FF:000033">
    <property type="entry name" value="Histone-lysine N-methyltransferase"/>
    <property type="match status" value="1"/>
</dbReference>
<evidence type="ECO:0000256" key="1">
    <source>
        <dbReference type="ARBA" id="ARBA00003901"/>
    </source>
</evidence>
<feature type="compositionally biased region" description="Polar residues" evidence="16">
    <location>
        <begin position="1018"/>
        <end position="1036"/>
    </location>
</feature>
<keyword evidence="8" id="KW-0489">Methyltransferase</keyword>
<dbReference type="GO" id="GO:0006355">
    <property type="term" value="P:regulation of DNA-templated transcription"/>
    <property type="evidence" value="ECO:0007669"/>
    <property type="project" value="InterPro"/>
</dbReference>
<evidence type="ECO:0000259" key="20">
    <source>
        <dbReference type="PROSITE" id="PS51215"/>
    </source>
</evidence>
<evidence type="ECO:0000256" key="4">
    <source>
        <dbReference type="ARBA" id="ARBA00012178"/>
    </source>
</evidence>
<feature type="compositionally biased region" description="Basic and acidic residues" evidence="16">
    <location>
        <begin position="1037"/>
        <end position="1051"/>
    </location>
</feature>
<feature type="domain" description="SET" evidence="18">
    <location>
        <begin position="176"/>
        <end position="293"/>
    </location>
</feature>
<evidence type="ECO:0000256" key="7">
    <source>
        <dbReference type="ARBA" id="ARBA00022491"/>
    </source>
</evidence>
<feature type="region of interest" description="Disordered" evidence="16">
    <location>
        <begin position="1"/>
        <end position="76"/>
    </location>
</feature>
<dbReference type="SMART" id="SM00317">
    <property type="entry name" value="SET"/>
    <property type="match status" value="1"/>
</dbReference>
<keyword evidence="9" id="KW-0808">Transferase</keyword>
<dbReference type="GO" id="GO:0032259">
    <property type="term" value="P:methylation"/>
    <property type="evidence" value="ECO:0007669"/>
    <property type="project" value="UniProtKB-KW"/>
</dbReference>
<dbReference type="InterPro" id="IPR046341">
    <property type="entry name" value="SET_dom_sf"/>
</dbReference>
<dbReference type="CDD" id="cd19172">
    <property type="entry name" value="SET_SETD2"/>
    <property type="match status" value="1"/>
</dbReference>
<dbReference type="AlphaFoldDB" id="F0XSU3"/>
<dbReference type="GO" id="GO:0140955">
    <property type="term" value="F:histone H3K36 trimethyltransferase activity"/>
    <property type="evidence" value="ECO:0007669"/>
    <property type="project" value="UniProtKB-EC"/>
</dbReference>
<dbReference type="Pfam" id="PF08236">
    <property type="entry name" value="SRI"/>
    <property type="match status" value="1"/>
</dbReference>
<feature type="compositionally biased region" description="Low complexity" evidence="16">
    <location>
        <begin position="809"/>
        <end position="820"/>
    </location>
</feature>
<feature type="compositionally biased region" description="Basic and acidic residues" evidence="16">
    <location>
        <begin position="798"/>
        <end position="808"/>
    </location>
</feature>
<dbReference type="Proteomes" id="UP000007796">
    <property type="component" value="Unassembled WGS sequence"/>
</dbReference>
<dbReference type="Gene3D" id="2.170.270.10">
    <property type="entry name" value="SET domain"/>
    <property type="match status" value="1"/>
</dbReference>
<evidence type="ECO:0000256" key="8">
    <source>
        <dbReference type="ARBA" id="ARBA00022603"/>
    </source>
</evidence>
<keyword evidence="12" id="KW-0804">Transcription</keyword>
<dbReference type="FunFam" id="1.10.1740.100:FF:000002">
    <property type="entry name" value="Histone-lysine N-methyltransferase"/>
    <property type="match status" value="1"/>
</dbReference>
<dbReference type="EC" id="2.1.1.359" evidence="4"/>
<evidence type="ECO:0000256" key="6">
    <source>
        <dbReference type="ARBA" id="ARBA00022454"/>
    </source>
</evidence>
<sequence length="1051" mass="114780">MTASGVRNNGTRVAVKREGGGDEKRFSSATPNGFKDDSLSPSMSPDHKAGSLDNASMPDTGPAAKLSRKPSSLAQKAAAAAASPRVLFDHLPDATAEAKDQFQVITDCLYGSKHMGSSEHDAFECDCAAEWHDGQNLACGEDSDCINRATKMECVRGDCNCGETCQNQRFQRKQYAAVSVIKTAKKGFGLRADVALRANDFVYEYIGEVINEPAFRRRMLQYDEEGIRHFYFMSLTKHEFVDATRKGNLGRFCNHSCRPNCYVDKWVVGEKLRMGIFASRAIAAGEELVFDYNVDRYGAEPQPCYCGEPNCSGFIGGKTQTERATKLSAATIEALGIDDPDSWEVAATAAAAATGAHHVTGHKPSRPPRRKRANEDDEEYVGSLQQSGLAEDGVTKVMAALMQCKERWIAVKLLARIQAAGDDERVLQRVTRMHGYQILSAILTAFRTDDNVVLQVLDVLDRLPRLTKNKISDSNIESVIESLTSAVHEDVAAAARRLLDAWSKLETAYRIPRKKVDPHAAVGTRARSGRASSLDDDDSSSSGPARQTQPQTQPQSQPQRNLSPFHGMAVPKGPRSHIPQRNANFYNNGNGNGNGNTATPRNARRPLQGPSSATPTSGLPGLPSGWFEAKDPNGTTYYYATGRAATWKRPTQPADKAPSKAQQKSDAVQEIINSIVKEDTPRPSAGHTPLAATTKAATPVAEPKKDRWRSYPIEKQMRIYENTLSPHIRSVSDRYRHRLPKDELKKLAKDISKKLVASDYKNNRVEDPTAISPRVEKKVKTYVRDFFDRAVTKYGEHERKRAEREARHVATTAAAGAAVAVEEDEDGDVVMADSPGEDREEEEEEDAATAAAVAAAAARDKDAAVVAAALAVAAAVAAANGIVGVVPALPTRPADSNKEREEDQATASPDGSPSGRKRKRTSSDVQQRDSHDETDEPAEGQPASSSGSPAETPPSLHKRLREDDVDVDVDLRQMREQEEELMRENEEAMRAFEQEKGQQEETGQTGQTEQKEQPGLVLTTNGVSTLDSSNGSSLEQLQRETQPRKREVVGH</sequence>
<dbReference type="SMART" id="SM00570">
    <property type="entry name" value="AWS"/>
    <property type="match status" value="1"/>
</dbReference>
<name>F0XSU3_GROCL</name>
<feature type="compositionally biased region" description="Basic and acidic residues" evidence="16">
    <location>
        <begin position="15"/>
        <end position="26"/>
    </location>
</feature>
<dbReference type="STRING" id="655863.F0XSU3"/>
<keyword evidence="7" id="KW-0678">Repressor</keyword>
<evidence type="ECO:0000256" key="12">
    <source>
        <dbReference type="ARBA" id="ARBA00023163"/>
    </source>
</evidence>
<dbReference type="PANTHER" id="PTHR22884">
    <property type="entry name" value="SET DOMAIN PROTEINS"/>
    <property type="match status" value="1"/>
</dbReference>
<dbReference type="SUPFAM" id="SSF82199">
    <property type="entry name" value="SET domain"/>
    <property type="match status" value="1"/>
</dbReference>
<dbReference type="Pfam" id="PF17907">
    <property type="entry name" value="AWS"/>
    <property type="match status" value="1"/>
</dbReference>
<dbReference type="GO" id="GO:0005634">
    <property type="term" value="C:nucleus"/>
    <property type="evidence" value="ECO:0007669"/>
    <property type="project" value="UniProtKB-SubCell"/>
</dbReference>
<gene>
    <name evidence="21" type="ORF">CMQ_5636</name>
</gene>
<feature type="region of interest" description="Disordered" evidence="16">
    <location>
        <begin position="517"/>
        <end position="627"/>
    </location>
</feature>
<dbReference type="GeneID" id="25978980"/>
<feature type="compositionally biased region" description="Low complexity" evidence="16">
    <location>
        <begin position="848"/>
        <end position="857"/>
    </location>
</feature>
<dbReference type="PROSITE" id="PS51568">
    <property type="entry name" value="SAM_MT43_SET2_1"/>
    <property type="match status" value="1"/>
</dbReference>
<dbReference type="eggNOG" id="KOG4442">
    <property type="taxonomic scope" value="Eukaryota"/>
</dbReference>
<dbReference type="InParanoid" id="F0XSU3"/>
<dbReference type="SUPFAM" id="SSF51045">
    <property type="entry name" value="WW domain"/>
    <property type="match status" value="1"/>
</dbReference>
<keyword evidence="22" id="KW-1185">Reference proteome</keyword>
<dbReference type="InterPro" id="IPR044437">
    <property type="entry name" value="SETD2/Set2_SET"/>
</dbReference>
<dbReference type="Gene3D" id="2.20.70.10">
    <property type="match status" value="1"/>
</dbReference>
<evidence type="ECO:0000313" key="22">
    <source>
        <dbReference type="Proteomes" id="UP000007796"/>
    </source>
</evidence>
<feature type="domain" description="AWS" evidence="20">
    <location>
        <begin position="120"/>
        <end position="174"/>
    </location>
</feature>
<dbReference type="InterPro" id="IPR013257">
    <property type="entry name" value="SRI"/>
</dbReference>
<evidence type="ECO:0000256" key="15">
    <source>
        <dbReference type="ARBA" id="ARBA00047545"/>
    </source>
</evidence>
<dbReference type="OrthoDB" id="422362at2759"/>
<comment type="catalytic activity">
    <reaction evidence="15">
        <text>L-lysyl(36)-[histone H3] + 3 S-adenosyl-L-methionine = N(6),N(6),N(6)-trimethyl-L-lysyl(36)-[histone H3] + 3 S-adenosyl-L-homocysteine + 3 H(+)</text>
        <dbReference type="Rhea" id="RHEA:60324"/>
        <dbReference type="Rhea" id="RHEA-COMP:9785"/>
        <dbReference type="Rhea" id="RHEA-COMP:15536"/>
        <dbReference type="ChEBI" id="CHEBI:15378"/>
        <dbReference type="ChEBI" id="CHEBI:29969"/>
        <dbReference type="ChEBI" id="CHEBI:57856"/>
        <dbReference type="ChEBI" id="CHEBI:59789"/>
        <dbReference type="ChEBI" id="CHEBI:61961"/>
        <dbReference type="EC" id="2.1.1.359"/>
    </reaction>
</comment>
<evidence type="ECO:0000256" key="14">
    <source>
        <dbReference type="ARBA" id="ARBA00030091"/>
    </source>
</evidence>
<dbReference type="CDD" id="cd00201">
    <property type="entry name" value="WW"/>
    <property type="match status" value="1"/>
</dbReference>
<dbReference type="Pfam" id="PF08711">
    <property type="entry name" value="Med26"/>
    <property type="match status" value="1"/>
</dbReference>
<feature type="domain" description="WW" evidence="17">
    <location>
        <begin position="620"/>
        <end position="652"/>
    </location>
</feature>
<dbReference type="PROSITE" id="PS50868">
    <property type="entry name" value="POST_SET"/>
    <property type="match status" value="1"/>
</dbReference>
<comment type="function">
    <text evidence="1">Histone methyltransferase that trimethylates histone H3 'Lys-36' forming H3K36me3. Involved in transcription elongation as well as in transcription repression.</text>
</comment>
<dbReference type="Gene3D" id="1.10.1740.100">
    <property type="entry name" value="Set2, Rpb1 interacting domain"/>
    <property type="match status" value="1"/>
</dbReference>
<protein>
    <recommendedName>
        <fullName evidence="5">Histone-lysine N-methyltransferase, H3 lysine-36 specific</fullName>
        <ecNumber evidence="4">2.1.1.359</ecNumber>
    </recommendedName>
    <alternativeName>
        <fullName evidence="14">SET domain-containing protein 2</fullName>
    </alternativeName>
</protein>
<keyword evidence="6" id="KW-0158">Chromosome</keyword>
<dbReference type="Pfam" id="PF00856">
    <property type="entry name" value="SET"/>
    <property type="match status" value="1"/>
</dbReference>
<feature type="region of interest" description="Disordered" evidence="16">
    <location>
        <begin position="798"/>
        <end position="859"/>
    </location>
</feature>
<feature type="compositionally biased region" description="Basic and acidic residues" evidence="16">
    <location>
        <begin position="969"/>
        <end position="999"/>
    </location>
</feature>
<dbReference type="InterPro" id="IPR017923">
    <property type="entry name" value="TFIIS_N"/>
</dbReference>
<reference evidence="21 22" key="1">
    <citation type="journal article" date="2011" name="Proc. Natl. Acad. Sci. U.S.A.">
        <title>Genome and transcriptome analyses of the mountain pine beetle-fungal symbiont Grosmannia clavigera, a lodgepole pine pathogen.</title>
        <authorList>
            <person name="DiGuistini S."/>
            <person name="Wang Y."/>
            <person name="Liao N.Y."/>
            <person name="Taylor G."/>
            <person name="Tanguay P."/>
            <person name="Feau N."/>
            <person name="Henrissat B."/>
            <person name="Chan S.K."/>
            <person name="Hesse-Orce U."/>
            <person name="Alamouti S.M."/>
            <person name="Tsui C.K.M."/>
            <person name="Docking R.T."/>
            <person name="Levasseur A."/>
            <person name="Haridas S."/>
            <person name="Robertson G."/>
            <person name="Birol I."/>
            <person name="Holt R.A."/>
            <person name="Marra M.A."/>
            <person name="Hamelin R.C."/>
            <person name="Hirst M."/>
            <person name="Jones S.J.M."/>
            <person name="Bohlmann J."/>
            <person name="Breuil C."/>
        </authorList>
    </citation>
    <scope>NUCLEOTIDE SEQUENCE [LARGE SCALE GENOMIC DNA]</scope>
    <source>
        <strain evidence="22">kw1407 / UAMH 11150</strain>
    </source>
</reference>
<dbReference type="InterPro" id="IPR001202">
    <property type="entry name" value="WW_dom"/>
</dbReference>
<evidence type="ECO:0000256" key="10">
    <source>
        <dbReference type="ARBA" id="ARBA00022691"/>
    </source>
</evidence>
<evidence type="ECO:0000256" key="2">
    <source>
        <dbReference type="ARBA" id="ARBA00004123"/>
    </source>
</evidence>
<evidence type="ECO:0000256" key="13">
    <source>
        <dbReference type="ARBA" id="ARBA00023242"/>
    </source>
</evidence>
<evidence type="ECO:0000256" key="5">
    <source>
        <dbReference type="ARBA" id="ARBA00018028"/>
    </source>
</evidence>
<dbReference type="SMART" id="SM00508">
    <property type="entry name" value="PostSET"/>
    <property type="match status" value="1"/>
</dbReference>
<evidence type="ECO:0000256" key="3">
    <source>
        <dbReference type="ARBA" id="ARBA00004286"/>
    </source>
</evidence>
<feature type="compositionally biased region" description="Low complexity" evidence="16">
    <location>
        <begin position="540"/>
        <end position="559"/>
    </location>
</feature>
<proteinExistence type="predicted"/>
<dbReference type="InterPro" id="IPR038190">
    <property type="entry name" value="SRI_sf"/>
</dbReference>
<evidence type="ECO:0000256" key="9">
    <source>
        <dbReference type="ARBA" id="ARBA00022679"/>
    </source>
</evidence>
<feature type="compositionally biased region" description="Basic residues" evidence="16">
    <location>
        <begin position="359"/>
        <end position="372"/>
    </location>
</feature>
<dbReference type="InterPro" id="IPR001214">
    <property type="entry name" value="SET_dom"/>
</dbReference>
<dbReference type="PROSITE" id="PS50020">
    <property type="entry name" value="WW_DOMAIN_2"/>
    <property type="match status" value="1"/>
</dbReference>
<dbReference type="InterPro" id="IPR050777">
    <property type="entry name" value="SET2_Histone-Lys_MeTrsfase"/>
</dbReference>
<accession>F0XSU3</accession>
<dbReference type="InterPro" id="IPR006560">
    <property type="entry name" value="AWS_dom"/>
</dbReference>
<evidence type="ECO:0000256" key="11">
    <source>
        <dbReference type="ARBA" id="ARBA00023015"/>
    </source>
</evidence>
<dbReference type="EMBL" id="GL629997">
    <property type="protein sequence ID" value="EFW99215.1"/>
    <property type="molecule type" value="Genomic_DNA"/>
</dbReference>
<organism evidence="22">
    <name type="scientific">Grosmannia clavigera (strain kw1407 / UAMH 11150)</name>
    <name type="common">Blue stain fungus</name>
    <name type="synonym">Graphiocladiella clavigera</name>
    <dbReference type="NCBI Taxonomy" id="655863"/>
    <lineage>
        <taxon>Eukaryota</taxon>
        <taxon>Fungi</taxon>
        <taxon>Dikarya</taxon>
        <taxon>Ascomycota</taxon>
        <taxon>Pezizomycotina</taxon>
        <taxon>Sordariomycetes</taxon>
        <taxon>Sordariomycetidae</taxon>
        <taxon>Ophiostomatales</taxon>
        <taxon>Ophiostomataceae</taxon>
        <taxon>Leptographium</taxon>
    </lineage>
</organism>
<feature type="compositionally biased region" description="Polar residues" evidence="16">
    <location>
        <begin position="1"/>
        <end position="11"/>
    </location>
</feature>
<dbReference type="InterPro" id="IPR025788">
    <property type="entry name" value="Set2_fungi"/>
</dbReference>
<feature type="region of interest" description="Disordered" evidence="16">
    <location>
        <begin position="353"/>
        <end position="385"/>
    </location>
</feature>
<feature type="domain" description="Post-SET" evidence="19">
    <location>
        <begin position="300"/>
        <end position="316"/>
    </location>
</feature>
<dbReference type="SMART" id="SM00456">
    <property type="entry name" value="WW"/>
    <property type="match status" value="1"/>
</dbReference>
<keyword evidence="13" id="KW-0539">Nucleus</keyword>
<dbReference type="RefSeq" id="XP_014168698.1">
    <property type="nucleotide sequence ID" value="XM_014313223.1"/>
</dbReference>
<dbReference type="HOGENOM" id="CLU_008492_0_0_1"/>
<evidence type="ECO:0000313" key="21">
    <source>
        <dbReference type="EMBL" id="EFW99215.1"/>
    </source>
</evidence>
<evidence type="ECO:0000259" key="19">
    <source>
        <dbReference type="PROSITE" id="PS50868"/>
    </source>
</evidence>
<feature type="region of interest" description="Disordered" evidence="16">
    <location>
        <begin position="885"/>
        <end position="1051"/>
    </location>
</feature>
<dbReference type="InterPro" id="IPR003616">
    <property type="entry name" value="Post-SET_dom"/>
</dbReference>
<keyword evidence="10" id="KW-0949">S-adenosyl-L-methionine</keyword>
<evidence type="ECO:0000259" key="17">
    <source>
        <dbReference type="PROSITE" id="PS50020"/>
    </source>
</evidence>